<dbReference type="RefSeq" id="XP_003675586.1">
    <property type="nucleotide sequence ID" value="XM_003675538.1"/>
</dbReference>
<dbReference type="Pfam" id="PF01793">
    <property type="entry name" value="Glyco_transf_15"/>
    <property type="match status" value="1"/>
</dbReference>
<dbReference type="EMBL" id="HE576754">
    <property type="protein sequence ID" value="CCC69220.1"/>
    <property type="molecule type" value="Genomic_DNA"/>
</dbReference>
<evidence type="ECO:0000313" key="7">
    <source>
        <dbReference type="EMBL" id="CCC69220.1"/>
    </source>
</evidence>
<dbReference type="GO" id="GO:0000032">
    <property type="term" value="P:cell wall mannoprotein biosynthetic process"/>
    <property type="evidence" value="ECO:0007669"/>
    <property type="project" value="TreeGrafter"/>
</dbReference>
<keyword evidence="3" id="KW-0328">Glycosyltransferase</keyword>
<dbReference type="PANTHER" id="PTHR31121">
    <property type="entry name" value="ALPHA-1,2 MANNOSYLTRANSFERASE KTR1"/>
    <property type="match status" value="1"/>
</dbReference>
<organism evidence="7 8">
    <name type="scientific">Naumovozyma castellii</name>
    <name type="common">Yeast</name>
    <name type="synonym">Saccharomyces castellii</name>
    <dbReference type="NCBI Taxonomy" id="27288"/>
    <lineage>
        <taxon>Eukaryota</taxon>
        <taxon>Fungi</taxon>
        <taxon>Dikarya</taxon>
        <taxon>Ascomycota</taxon>
        <taxon>Saccharomycotina</taxon>
        <taxon>Saccharomycetes</taxon>
        <taxon>Saccharomycetales</taxon>
        <taxon>Saccharomycetaceae</taxon>
        <taxon>Naumovozyma</taxon>
    </lineage>
</organism>
<dbReference type="FunFam" id="3.90.550.10:FF:000051">
    <property type="entry name" value="Alpha-1,2-mannosyltransferase (Ktr4)"/>
    <property type="match status" value="1"/>
</dbReference>
<dbReference type="InterPro" id="IPR002685">
    <property type="entry name" value="Glyco_trans_15"/>
</dbReference>
<dbReference type="OMA" id="NCNCDQG"/>
<dbReference type="GO" id="GO:0000026">
    <property type="term" value="F:alpha-1,2-mannosyltransferase activity"/>
    <property type="evidence" value="ECO:0007669"/>
    <property type="project" value="TreeGrafter"/>
</dbReference>
<feature type="compositionally biased region" description="Basic and acidic residues" evidence="6">
    <location>
        <begin position="38"/>
        <end position="48"/>
    </location>
</feature>
<dbReference type="Proteomes" id="UP000001640">
    <property type="component" value="Chromosome 3"/>
</dbReference>
<evidence type="ECO:0000313" key="8">
    <source>
        <dbReference type="Proteomes" id="UP000001640"/>
    </source>
</evidence>
<dbReference type="InterPro" id="IPR029044">
    <property type="entry name" value="Nucleotide-diphossugar_trans"/>
</dbReference>
<dbReference type="GO" id="GO:0016020">
    <property type="term" value="C:membrane"/>
    <property type="evidence" value="ECO:0007669"/>
    <property type="project" value="UniProtKB-SubCell"/>
</dbReference>
<reference evidence="7 8" key="1">
    <citation type="journal article" date="2011" name="Proc. Natl. Acad. Sci. U.S.A.">
        <title>Evolutionary erosion of yeast sex chromosomes by mating-type switching accidents.</title>
        <authorList>
            <person name="Gordon J.L."/>
            <person name="Armisen D."/>
            <person name="Proux-Wera E."/>
            <person name="Oheigeartaigh S.S."/>
            <person name="Byrne K.P."/>
            <person name="Wolfe K.H."/>
        </authorList>
    </citation>
    <scope>NUCLEOTIDE SEQUENCE [LARGE SCALE GENOMIC DNA]</scope>
    <source>
        <strain evidence="8">ATCC 76901 / BCRC 22586 / CBS 4309 / NBRC 1992 / NRRL Y-12630</strain>
    </source>
</reference>
<comment type="similarity">
    <text evidence="2">Belongs to the glycosyltransferase 15 family.</text>
</comment>
<dbReference type="GO" id="GO:0006493">
    <property type="term" value="P:protein O-linked glycosylation"/>
    <property type="evidence" value="ECO:0007669"/>
    <property type="project" value="TreeGrafter"/>
</dbReference>
<evidence type="ECO:0000256" key="3">
    <source>
        <dbReference type="ARBA" id="ARBA00022676"/>
    </source>
</evidence>
<evidence type="ECO:0000256" key="5">
    <source>
        <dbReference type="ARBA" id="ARBA00022968"/>
    </source>
</evidence>
<evidence type="ECO:0000256" key="1">
    <source>
        <dbReference type="ARBA" id="ARBA00004606"/>
    </source>
</evidence>
<dbReference type="AlphaFoldDB" id="G0VCL0"/>
<evidence type="ECO:0008006" key="9">
    <source>
        <dbReference type="Google" id="ProtNLM"/>
    </source>
</evidence>
<dbReference type="HOGENOM" id="CLU_024327_1_0_1"/>
<keyword evidence="8" id="KW-1185">Reference proteome</keyword>
<sequence>MAKIRVSKRHLRFSLLLGTIITLLIVSLRGTTTTSSKNPKELPLKDNAKTSSSGGGLIPSFSNGFNFLGSNDDDDATNGDKSAILPEYDFFGNTIDYSQYIPQGGNYSNMTVSDFSEEELLSFKKEYDDEILSQKEARRLSWREKFIKDKTKGYGGPDTLESNMVVSWANKGEKPKACLLAVVEDDDMEGILKSINEMEDKFNRKFNYPWVFLTREGLNEEFQRALNETLRVDYKIAFIPDEYWEYPDFVDQDKAEEEKIKMAGLPLGDSLNFRFKSRYMAGYFAKNPVFDEFDWYWRIQPNMELRCNVDYDAIRWLQDHEKAYGFFISYEDDNNLVRDIWDPVKKFQEENKDLINKKNFKNLITNDDDKYNSCTFWSEGEIANLNFFRSSQYDKFLQHMDRTGGFFYHRWGDGPIHSIALSLLIGRDRINFFQDVGYFAEPYENCPIDNTFWSEADCHCDQGNDFTWAKKSCTKKYFEIMEWKKTDGWDKRD</sequence>
<accession>G0VCL0</accession>
<dbReference type="InParanoid" id="G0VCL0"/>
<dbReference type="GO" id="GO:0006487">
    <property type="term" value="P:protein N-linked glycosylation"/>
    <property type="evidence" value="ECO:0007669"/>
    <property type="project" value="TreeGrafter"/>
</dbReference>
<dbReference type="SUPFAM" id="SSF53448">
    <property type="entry name" value="Nucleotide-diphospho-sugar transferases"/>
    <property type="match status" value="1"/>
</dbReference>
<evidence type="ECO:0000256" key="6">
    <source>
        <dbReference type="SAM" id="MobiDB-lite"/>
    </source>
</evidence>
<proteinExistence type="inferred from homology"/>
<comment type="subcellular location">
    <subcellularLocation>
        <location evidence="1">Membrane</location>
        <topology evidence="1">Single-pass type II membrane protein</topology>
    </subcellularLocation>
</comment>
<evidence type="ECO:0000256" key="4">
    <source>
        <dbReference type="ARBA" id="ARBA00022679"/>
    </source>
</evidence>
<dbReference type="eggNOG" id="KOG4472">
    <property type="taxonomic scope" value="Eukaryota"/>
</dbReference>
<evidence type="ECO:0000256" key="2">
    <source>
        <dbReference type="ARBA" id="ARBA00007677"/>
    </source>
</evidence>
<keyword evidence="5" id="KW-0735">Signal-anchor</keyword>
<name>G0VCL0_NAUCA</name>
<dbReference type="KEGG" id="ncs:NCAS_0C02300"/>
<dbReference type="GeneID" id="96902803"/>
<protein>
    <recommendedName>
        <fullName evidence="9">Glycosyltransferase family 15 protein</fullName>
    </recommendedName>
</protein>
<dbReference type="OrthoDB" id="2425226at2759"/>
<keyword evidence="4" id="KW-0808">Transferase</keyword>
<dbReference type="GO" id="GO:0005794">
    <property type="term" value="C:Golgi apparatus"/>
    <property type="evidence" value="ECO:0007669"/>
    <property type="project" value="TreeGrafter"/>
</dbReference>
<dbReference type="PANTHER" id="PTHR31121:SF8">
    <property type="entry name" value="GLYCOLIPID 2-ALPHA-MANNOSYLTRANSFERASE-RELATED"/>
    <property type="match status" value="1"/>
</dbReference>
<feature type="region of interest" description="Disordered" evidence="6">
    <location>
        <begin position="33"/>
        <end position="56"/>
    </location>
</feature>
<keyword evidence="5" id="KW-0812">Transmembrane</keyword>
<reference key="2">
    <citation type="submission" date="2011-08" db="EMBL/GenBank/DDBJ databases">
        <title>Genome sequence of Naumovozyma castellii.</title>
        <authorList>
            <person name="Gordon J.L."/>
            <person name="Armisen D."/>
            <person name="Proux-Wera E."/>
            <person name="OhEigeartaigh S.S."/>
            <person name="Byrne K.P."/>
            <person name="Wolfe K.H."/>
        </authorList>
    </citation>
    <scope>NUCLEOTIDE SEQUENCE</scope>
    <source>
        <strain>Type strain:CBS 4309</strain>
    </source>
</reference>
<dbReference type="Gene3D" id="3.90.550.10">
    <property type="entry name" value="Spore Coat Polysaccharide Biosynthesis Protein SpsA, Chain A"/>
    <property type="match status" value="1"/>
</dbReference>
<gene>
    <name evidence="7" type="primary">NCAS0C02300</name>
    <name evidence="7" type="ordered locus">NCAS_0C02300</name>
</gene>